<feature type="region of interest" description="Disordered" evidence="1">
    <location>
        <begin position="68"/>
        <end position="94"/>
    </location>
</feature>
<reference evidence="2" key="1">
    <citation type="submission" date="2018-05" db="EMBL/GenBank/DDBJ databases">
        <title>Draft genome of Mucuna pruriens seed.</title>
        <authorList>
            <person name="Nnadi N.E."/>
            <person name="Vos R."/>
            <person name="Hasami M.H."/>
            <person name="Devisetty U.K."/>
            <person name="Aguiy J.C."/>
        </authorList>
    </citation>
    <scope>NUCLEOTIDE SEQUENCE [LARGE SCALE GENOMIC DNA]</scope>
    <source>
        <strain evidence="2">JCA_2017</strain>
    </source>
</reference>
<organism evidence="2 3">
    <name type="scientific">Mucuna pruriens</name>
    <name type="common">Velvet bean</name>
    <name type="synonym">Dolichos pruriens</name>
    <dbReference type="NCBI Taxonomy" id="157652"/>
    <lineage>
        <taxon>Eukaryota</taxon>
        <taxon>Viridiplantae</taxon>
        <taxon>Streptophyta</taxon>
        <taxon>Embryophyta</taxon>
        <taxon>Tracheophyta</taxon>
        <taxon>Spermatophyta</taxon>
        <taxon>Magnoliopsida</taxon>
        <taxon>eudicotyledons</taxon>
        <taxon>Gunneridae</taxon>
        <taxon>Pentapetalae</taxon>
        <taxon>rosids</taxon>
        <taxon>fabids</taxon>
        <taxon>Fabales</taxon>
        <taxon>Fabaceae</taxon>
        <taxon>Papilionoideae</taxon>
        <taxon>50 kb inversion clade</taxon>
        <taxon>NPAAA clade</taxon>
        <taxon>indigoferoid/millettioid clade</taxon>
        <taxon>Phaseoleae</taxon>
        <taxon>Mucuna</taxon>
    </lineage>
</organism>
<dbReference type="EMBL" id="QJKJ01005268">
    <property type="protein sequence ID" value="RDX90851.1"/>
    <property type="molecule type" value="Genomic_DNA"/>
</dbReference>
<dbReference type="Proteomes" id="UP000257109">
    <property type="component" value="Unassembled WGS sequence"/>
</dbReference>
<protein>
    <submittedName>
        <fullName evidence="2">Uncharacterized protein</fullName>
    </submittedName>
</protein>
<dbReference type="OrthoDB" id="1750196at2759"/>
<evidence type="ECO:0000256" key="1">
    <source>
        <dbReference type="SAM" id="MobiDB-lite"/>
    </source>
</evidence>
<feature type="compositionally biased region" description="Polar residues" evidence="1">
    <location>
        <begin position="68"/>
        <end position="90"/>
    </location>
</feature>
<feature type="non-terminal residue" evidence="2">
    <location>
        <position position="1"/>
    </location>
</feature>
<sequence length="131" mass="14595">MVIMFIDTLQPPFFKKMEGNVSSNFVDLVIIRERVEMGPTITYTPIPACLPNTTSIPISTLAKLPTTSTLDHTLPNTRTTQPNANPSQRRNTPRVLSPIPMSYVELLAHLIQNSLIATVPLKPIQTPYLEL</sequence>
<accession>A0A371GJV7</accession>
<dbReference type="AlphaFoldDB" id="A0A371GJV7"/>
<comment type="caution">
    <text evidence="2">The sequence shown here is derived from an EMBL/GenBank/DDBJ whole genome shotgun (WGS) entry which is preliminary data.</text>
</comment>
<evidence type="ECO:0000313" key="3">
    <source>
        <dbReference type="Proteomes" id="UP000257109"/>
    </source>
</evidence>
<evidence type="ECO:0000313" key="2">
    <source>
        <dbReference type="EMBL" id="RDX90851.1"/>
    </source>
</evidence>
<gene>
    <name evidence="2" type="ORF">CR513_27247</name>
</gene>
<keyword evidence="3" id="KW-1185">Reference proteome</keyword>
<proteinExistence type="predicted"/>
<name>A0A371GJV7_MUCPR</name>